<evidence type="ECO:0000256" key="10">
    <source>
        <dbReference type="ARBA" id="ARBA00023235"/>
    </source>
</evidence>
<keyword evidence="7 15" id="KW-0067">ATP-binding</keyword>
<sequence>MQPQDHLARTEALNPRDSFAVTAPAGSGKTGLLTQRVLTLLPLCDNPEEVVCITFTRKAAAEMQERITDAIHYASQHPRPTEPHEQLTWDLAQKVIERDQHQHWQLLKNPNRLRVQTIDGLCRSLTQYNPITSGIGGSSQMLEHPQVVYRQAVEQTLAALEQEGQLQHDLKELFAHLDNNIEAVTNLLISLLGKRDQWLLPLLSARDAREYLENVLHELVVETLEETTDLLLPHASDLCLLADYAGTNSLEDKPESLICQLAGIVELPPCRPEALGDWHSLVEFLLTKGGDWRAIKGLNKNFGFPAGTDKESKAAAKQKKDAMAQLLGQLGDEKKLLDLLQLIRILPPTHYPHQQWRMLDGLTRIMPYAVIQLKLAFRALNATDFSEITQGALMALGDEDAPSDLSLLLDYQIQHILVDEFQDTASPQLQLLERLTAGWQPGDGRTLFIVGDGMQSCYGFRDANVGIFLDARNNGIGDIKLTPLELTVNFRSQSGVVDWVNTAFANAFPEADDISRGAVTYAPSVGFKPAMADPAVKTHVFMEAPDRKDEAAKVVQLVRETLSTNDTDRVAILVRNRPHLKEIIHTLQAAGLRWQATDIDPLSSRMAIVDLLSLTRALLDPSDRNAWIAILRSPVIGLDNSDLLKLVQHHKAPDQPAFPAVLSNLLDYQKVQGLSKEGKQILGRAVPQIRTAWNNRRRKSLRLWIEGLWVALGGPACVPDSIDLTSAQDFFSLLDKFDEGGKVLQWDEFSRSVKQLYARPAADADPRIQVMTIHKSKGLEFETVIIPGLDKTQRSDEKQLILWQERINKHHEKQLLLGPLSATGDDDDPLYQFLRQEQKVKSTLEATRLLYVGCTRAIKHLHLIANLNFDAKTEAPKAPAAGSLLAPLWPAVKDSALLSLVGDSEESAPKPQPIAMIRRLKPDWQRPALVPSSLLAAYRGREFDDDNNTVTDEYLRHRAARYTGTVLHRTLGQIVHDGVEAWNSDRIRLQQPYWRSQLRQLGLSGSPLNEALNRIELGLHRMLADPAGRWILNGQHQQSACEQSFWSAPGPSADNASARLGSAQNSIIDRTFVDQGIRWIIDYKSSEPASGQPLTEFLADETDLYRPQLRRYQQLFTPHTMAAADRGDDGKPLVVKTALYFPLLAHFEEVL</sequence>
<dbReference type="AlphaFoldDB" id="A0A9E5JVI1"/>
<comment type="caution">
    <text evidence="19">The sequence shown here is derived from an EMBL/GenBank/DDBJ whole genome shotgun (WGS) entry which is preliminary data.</text>
</comment>
<evidence type="ECO:0000256" key="11">
    <source>
        <dbReference type="ARBA" id="ARBA00034617"/>
    </source>
</evidence>
<accession>A0A9E5JVI1</accession>
<keyword evidence="3" id="KW-0227">DNA damage</keyword>
<evidence type="ECO:0000256" key="8">
    <source>
        <dbReference type="ARBA" id="ARBA00023125"/>
    </source>
</evidence>
<dbReference type="Pfam" id="PF13361">
    <property type="entry name" value="UvrD_C"/>
    <property type="match status" value="2"/>
</dbReference>
<dbReference type="RefSeq" id="WP_167183983.1">
    <property type="nucleotide sequence ID" value="NZ_JAAONZ010000004.1"/>
</dbReference>
<evidence type="ECO:0000313" key="20">
    <source>
        <dbReference type="Proteomes" id="UP000787472"/>
    </source>
</evidence>
<dbReference type="GO" id="GO:0003677">
    <property type="term" value="F:DNA binding"/>
    <property type="evidence" value="ECO:0007669"/>
    <property type="project" value="UniProtKB-KW"/>
</dbReference>
<evidence type="ECO:0000256" key="7">
    <source>
        <dbReference type="ARBA" id="ARBA00022840"/>
    </source>
</evidence>
<proteinExistence type="predicted"/>
<keyword evidence="8" id="KW-0238">DNA-binding</keyword>
<dbReference type="EMBL" id="JAAONZ010000004">
    <property type="protein sequence ID" value="NHO65310.1"/>
    <property type="molecule type" value="Genomic_DNA"/>
</dbReference>
<dbReference type="PROSITE" id="PS51217">
    <property type="entry name" value="UVRD_HELICASE_CTER"/>
    <property type="match status" value="1"/>
</dbReference>
<dbReference type="GO" id="GO:0005829">
    <property type="term" value="C:cytosol"/>
    <property type="evidence" value="ECO:0007669"/>
    <property type="project" value="TreeGrafter"/>
</dbReference>
<keyword evidence="9" id="KW-0234">DNA repair</keyword>
<dbReference type="Proteomes" id="UP000787472">
    <property type="component" value="Unassembled WGS sequence"/>
</dbReference>
<dbReference type="GO" id="GO:0033202">
    <property type="term" value="C:DNA helicase complex"/>
    <property type="evidence" value="ECO:0007669"/>
    <property type="project" value="TreeGrafter"/>
</dbReference>
<dbReference type="SUPFAM" id="SSF52980">
    <property type="entry name" value="Restriction endonuclease-like"/>
    <property type="match status" value="1"/>
</dbReference>
<evidence type="ECO:0000259" key="17">
    <source>
        <dbReference type="PROSITE" id="PS51198"/>
    </source>
</evidence>
<dbReference type="InterPro" id="IPR011335">
    <property type="entry name" value="Restrct_endonuc-II-like"/>
</dbReference>
<keyword evidence="5 15" id="KW-0347">Helicase</keyword>
<gene>
    <name evidence="19" type="ORF">G8770_07115</name>
</gene>
<keyword evidence="6" id="KW-0269">Exonuclease</keyword>
<comment type="catalytic activity">
    <reaction evidence="14">
        <text>ATP + H2O = ADP + phosphate + H(+)</text>
        <dbReference type="Rhea" id="RHEA:13065"/>
        <dbReference type="ChEBI" id="CHEBI:15377"/>
        <dbReference type="ChEBI" id="CHEBI:15378"/>
        <dbReference type="ChEBI" id="CHEBI:30616"/>
        <dbReference type="ChEBI" id="CHEBI:43474"/>
        <dbReference type="ChEBI" id="CHEBI:456216"/>
        <dbReference type="EC" id="5.6.2.4"/>
    </reaction>
</comment>
<evidence type="ECO:0000256" key="5">
    <source>
        <dbReference type="ARBA" id="ARBA00022806"/>
    </source>
</evidence>
<feature type="domain" description="UvrD-like helicase ATP-binding" evidence="17">
    <location>
        <begin position="2"/>
        <end position="493"/>
    </location>
</feature>
<protein>
    <recommendedName>
        <fullName evidence="12">DNA 3'-5' helicase</fullName>
        <ecNumber evidence="12">5.6.2.4</ecNumber>
    </recommendedName>
    <alternativeName>
        <fullName evidence="13">DNA 3'-5' helicase II</fullName>
    </alternativeName>
</protein>
<dbReference type="SUPFAM" id="SSF52540">
    <property type="entry name" value="P-loop containing nucleoside triphosphate hydrolases"/>
    <property type="match status" value="1"/>
</dbReference>
<dbReference type="InterPro" id="IPR011604">
    <property type="entry name" value="PDDEXK-like_dom_sf"/>
</dbReference>
<dbReference type="InterPro" id="IPR014016">
    <property type="entry name" value="UvrD-like_ATP-bd"/>
</dbReference>
<feature type="region of interest" description="Disordered" evidence="16">
    <location>
        <begin position="1"/>
        <end position="25"/>
    </location>
</feature>
<comment type="catalytic activity">
    <reaction evidence="11">
        <text>Couples ATP hydrolysis with the unwinding of duplex DNA by translocating in the 3'-5' direction.</text>
        <dbReference type="EC" id="5.6.2.4"/>
    </reaction>
</comment>
<dbReference type="GO" id="GO:0004527">
    <property type="term" value="F:exonuclease activity"/>
    <property type="evidence" value="ECO:0007669"/>
    <property type="project" value="UniProtKB-KW"/>
</dbReference>
<keyword evidence="20" id="KW-1185">Reference proteome</keyword>
<evidence type="ECO:0000259" key="18">
    <source>
        <dbReference type="PROSITE" id="PS51217"/>
    </source>
</evidence>
<dbReference type="InterPro" id="IPR000212">
    <property type="entry name" value="DNA_helicase_UvrD/REP"/>
</dbReference>
<evidence type="ECO:0000256" key="14">
    <source>
        <dbReference type="ARBA" id="ARBA00048988"/>
    </source>
</evidence>
<evidence type="ECO:0000256" key="12">
    <source>
        <dbReference type="ARBA" id="ARBA00034808"/>
    </source>
</evidence>
<evidence type="ECO:0000256" key="3">
    <source>
        <dbReference type="ARBA" id="ARBA00022763"/>
    </source>
</evidence>
<dbReference type="Gene3D" id="3.40.50.300">
    <property type="entry name" value="P-loop containing nucleotide triphosphate hydrolases"/>
    <property type="match status" value="4"/>
</dbReference>
<evidence type="ECO:0000256" key="9">
    <source>
        <dbReference type="ARBA" id="ARBA00023204"/>
    </source>
</evidence>
<dbReference type="EC" id="5.6.2.4" evidence="12"/>
<evidence type="ECO:0000256" key="2">
    <source>
        <dbReference type="ARBA" id="ARBA00022741"/>
    </source>
</evidence>
<dbReference type="PROSITE" id="PS51198">
    <property type="entry name" value="UVRD_HELICASE_ATP_BIND"/>
    <property type="match status" value="1"/>
</dbReference>
<evidence type="ECO:0000256" key="16">
    <source>
        <dbReference type="SAM" id="MobiDB-lite"/>
    </source>
</evidence>
<feature type="domain" description="UvrD-like helicase C-terminal" evidence="18">
    <location>
        <begin position="505"/>
        <end position="778"/>
    </location>
</feature>
<evidence type="ECO:0000256" key="1">
    <source>
        <dbReference type="ARBA" id="ARBA00022722"/>
    </source>
</evidence>
<dbReference type="GO" id="GO:0005524">
    <property type="term" value="F:ATP binding"/>
    <property type="evidence" value="ECO:0007669"/>
    <property type="project" value="UniProtKB-UniRule"/>
</dbReference>
<evidence type="ECO:0000256" key="13">
    <source>
        <dbReference type="ARBA" id="ARBA00034923"/>
    </source>
</evidence>
<name>A0A9E5JVI1_9GAMM</name>
<organism evidence="19 20">
    <name type="scientific">Pseudomaricurvus hydrocarbonicus</name>
    <dbReference type="NCBI Taxonomy" id="1470433"/>
    <lineage>
        <taxon>Bacteria</taxon>
        <taxon>Pseudomonadati</taxon>
        <taxon>Pseudomonadota</taxon>
        <taxon>Gammaproteobacteria</taxon>
        <taxon>Cellvibrionales</taxon>
        <taxon>Cellvibrionaceae</taxon>
        <taxon>Pseudomaricurvus</taxon>
    </lineage>
</organism>
<evidence type="ECO:0000313" key="19">
    <source>
        <dbReference type="EMBL" id="NHO65310.1"/>
    </source>
</evidence>
<keyword evidence="2 15" id="KW-0547">Nucleotide-binding</keyword>
<reference evidence="19" key="1">
    <citation type="submission" date="2020-03" db="EMBL/GenBank/DDBJ databases">
        <authorList>
            <person name="Guo F."/>
        </authorList>
    </citation>
    <scope>NUCLEOTIDE SEQUENCE</scope>
    <source>
        <strain evidence="19">JCM 30134</strain>
    </source>
</reference>
<evidence type="ECO:0000256" key="15">
    <source>
        <dbReference type="PROSITE-ProRule" id="PRU00560"/>
    </source>
</evidence>
<dbReference type="InterPro" id="IPR014017">
    <property type="entry name" value="DNA_helicase_UvrD-like_C"/>
</dbReference>
<dbReference type="Gene3D" id="1.10.486.10">
    <property type="entry name" value="PCRA, domain 4"/>
    <property type="match status" value="1"/>
</dbReference>
<dbReference type="GO" id="GO:0000725">
    <property type="term" value="P:recombinational repair"/>
    <property type="evidence" value="ECO:0007669"/>
    <property type="project" value="TreeGrafter"/>
</dbReference>
<dbReference type="Pfam" id="PF00580">
    <property type="entry name" value="UvrD-helicase"/>
    <property type="match status" value="1"/>
</dbReference>
<keyword evidence="10" id="KW-0413">Isomerase</keyword>
<evidence type="ECO:0000256" key="4">
    <source>
        <dbReference type="ARBA" id="ARBA00022801"/>
    </source>
</evidence>
<keyword evidence="1" id="KW-0540">Nuclease</keyword>
<dbReference type="PANTHER" id="PTHR11070">
    <property type="entry name" value="UVRD / RECB / PCRA DNA HELICASE FAMILY MEMBER"/>
    <property type="match status" value="1"/>
</dbReference>
<feature type="binding site" evidence="15">
    <location>
        <begin position="23"/>
        <end position="30"/>
    </location>
    <ligand>
        <name>ATP</name>
        <dbReference type="ChEBI" id="CHEBI:30616"/>
    </ligand>
</feature>
<keyword evidence="4 15" id="KW-0378">Hydrolase</keyword>
<dbReference type="GO" id="GO:0043138">
    <property type="term" value="F:3'-5' DNA helicase activity"/>
    <property type="evidence" value="ECO:0007669"/>
    <property type="project" value="UniProtKB-EC"/>
</dbReference>
<dbReference type="PANTHER" id="PTHR11070:SF2">
    <property type="entry name" value="ATP-DEPENDENT DNA HELICASE SRS2"/>
    <property type="match status" value="1"/>
</dbReference>
<dbReference type="InterPro" id="IPR027417">
    <property type="entry name" value="P-loop_NTPase"/>
</dbReference>
<dbReference type="Gene3D" id="3.90.320.10">
    <property type="match status" value="1"/>
</dbReference>
<evidence type="ECO:0000256" key="6">
    <source>
        <dbReference type="ARBA" id="ARBA00022839"/>
    </source>
</evidence>